<gene>
    <name evidence="20" type="ORF">RDB_LOCUS154548</name>
</gene>
<dbReference type="Pfam" id="PF08785">
    <property type="entry name" value="Ku_PK_bind"/>
    <property type="match status" value="1"/>
</dbReference>
<evidence type="ECO:0000256" key="12">
    <source>
        <dbReference type="ARBA" id="ARBA00022895"/>
    </source>
</evidence>
<keyword evidence="10" id="KW-0347">Helicase</keyword>
<dbReference type="CDD" id="cd00873">
    <property type="entry name" value="KU80"/>
    <property type="match status" value="1"/>
</dbReference>
<sequence length="836" mass="93994">MPTERAGYTATMFVVDVSPSMGTMRTVFLEPAEDGTERTKEVTHLQWALQYVMLKVQEMIHNGRKTDQCGVILFGTEDTNNVVEDGHPGEGYTNIVEYIPIAHPTPSTLSKIAAIAPSTHFGDPINGIIVAIQTQSEYLIRKPSWTRRMVLVTDGETPLEIEDWEATVDKINELAINTTIIGVDFDDEDFPFIEPNKSPRVNENFWTQFVERVENGQIGTCAYALHETSRPEPRPTKSAMSNNVFRIGDPELFPEQAIEIAVKTSKATALVRPHSMKKFAKREMAPPTQGGPTQIGSSSDDYKHYIELKRRTEYIVKVVESNTEEDGEEDGEKQEPQGEVVEKETLLVKAFKYGSTWVPCEEGHFEGLHTRKGIEVINFIPENKASTCIVVFAVLLRPSWLFQYQRHYSMGEVQYVYADVGSSRAQVAFSSIVHAMFKKGLMAVVRWVNRDDAEPKMGVCKAEPGDVDYMMWVQIPFAEDVRRYYFPPLDRYTTKKGEVLTEHPYIPTKEMEAAMDDWVDNMDLIDAGPKDENGTRTEWFDLTQSFNPAVHRIKQALFHGAVVPDLKAEPVPSPHPEVTKYMESPKRVLRRSKPALEECIQLFNVKEVPPKVPRKKEQKAIPVATENIDVDIDDILGPAVAKSTPAPAQAQTVSKRAIESEKRPPRKPDQSLPSPTPSFAELPSAFHSTPKPDAKPKPGRIISNSRPLADFKKNLETQGDLVSKAVEDMCAVIPEIVDSSFSTQRYTEALECMQALREVALKEDEIDAWNNFLREFKALCKSSGFRNQDFWSHVQKVGRKLSLISDTEAEENEGISEVTDRAAAQVSGHVSHTPQK</sequence>
<evidence type="ECO:0000256" key="14">
    <source>
        <dbReference type="ARBA" id="ARBA00023172"/>
    </source>
</evidence>
<dbReference type="GO" id="GO:0016787">
    <property type="term" value="F:hydrolase activity"/>
    <property type="evidence" value="ECO:0007669"/>
    <property type="project" value="UniProtKB-KW"/>
</dbReference>
<evidence type="ECO:0000256" key="5">
    <source>
        <dbReference type="ARBA" id="ARBA00021792"/>
    </source>
</evidence>
<dbReference type="EC" id="3.6.4.12" evidence="4"/>
<comment type="similarity">
    <text evidence="3">Belongs to the ku80 family.</text>
</comment>
<keyword evidence="16" id="KW-0539">Nucleus</keyword>
<dbReference type="InterPro" id="IPR005161">
    <property type="entry name" value="Ku_N"/>
</dbReference>
<evidence type="ECO:0000256" key="7">
    <source>
        <dbReference type="ARBA" id="ARBA00022741"/>
    </source>
</evidence>
<keyword evidence="12" id="KW-0779">Telomere</keyword>
<evidence type="ECO:0000313" key="21">
    <source>
        <dbReference type="Proteomes" id="UP000663827"/>
    </source>
</evidence>
<dbReference type="Gene3D" id="1.10.1600.10">
    <property type="match status" value="1"/>
</dbReference>
<dbReference type="GO" id="GO:0003678">
    <property type="term" value="F:DNA helicase activity"/>
    <property type="evidence" value="ECO:0007669"/>
    <property type="project" value="UniProtKB-EC"/>
</dbReference>
<comment type="caution">
    <text evidence="20">The sequence shown here is derived from an EMBL/GenBank/DDBJ whole genome shotgun (WGS) entry which is preliminary data.</text>
</comment>
<keyword evidence="13" id="KW-0238">DNA-binding</keyword>
<evidence type="ECO:0000256" key="13">
    <source>
        <dbReference type="ARBA" id="ARBA00023125"/>
    </source>
</evidence>
<keyword evidence="7" id="KW-0547">Nucleotide-binding</keyword>
<evidence type="ECO:0000256" key="16">
    <source>
        <dbReference type="ARBA" id="ARBA00023242"/>
    </source>
</evidence>
<evidence type="ECO:0000256" key="6">
    <source>
        <dbReference type="ARBA" id="ARBA00022454"/>
    </source>
</evidence>
<dbReference type="AlphaFoldDB" id="A0A8H3E9F8"/>
<dbReference type="Pfam" id="PF02735">
    <property type="entry name" value="Ku"/>
    <property type="match status" value="1"/>
</dbReference>
<dbReference type="GO" id="GO:0042162">
    <property type="term" value="F:telomeric DNA binding"/>
    <property type="evidence" value="ECO:0007669"/>
    <property type="project" value="InterPro"/>
</dbReference>
<keyword evidence="8" id="KW-0227">DNA damage</keyword>
<dbReference type="SUPFAM" id="SSF53300">
    <property type="entry name" value="vWA-like"/>
    <property type="match status" value="1"/>
</dbReference>
<feature type="domain" description="Ku" evidence="19">
    <location>
        <begin position="338"/>
        <end position="492"/>
    </location>
</feature>
<dbReference type="Gene3D" id="3.40.50.410">
    <property type="entry name" value="von Willebrand factor, type A domain"/>
    <property type="match status" value="1"/>
</dbReference>
<evidence type="ECO:0000259" key="19">
    <source>
        <dbReference type="SMART" id="SM00559"/>
    </source>
</evidence>
<proteinExistence type="inferred from homology"/>
<accession>A0A8H3E9F8</accession>
<dbReference type="InterPro" id="IPR006164">
    <property type="entry name" value="DNA_bd_Ku70/Ku80"/>
</dbReference>
<dbReference type="GO" id="GO:0000723">
    <property type="term" value="P:telomere maintenance"/>
    <property type="evidence" value="ECO:0007669"/>
    <property type="project" value="InterPro"/>
</dbReference>
<keyword evidence="11" id="KW-0067">ATP-binding</keyword>
<evidence type="ECO:0000256" key="9">
    <source>
        <dbReference type="ARBA" id="ARBA00022801"/>
    </source>
</evidence>
<reference evidence="20" key="1">
    <citation type="submission" date="2021-01" db="EMBL/GenBank/DDBJ databases">
        <authorList>
            <person name="Kaushik A."/>
        </authorList>
    </citation>
    <scope>NUCLEOTIDE SEQUENCE</scope>
    <source>
        <strain evidence="20">AG5</strain>
    </source>
</reference>
<keyword evidence="14" id="KW-0233">DNA recombination</keyword>
<dbReference type="GO" id="GO:0000781">
    <property type="term" value="C:chromosome, telomeric region"/>
    <property type="evidence" value="ECO:0007669"/>
    <property type="project" value="UniProtKB-SubCell"/>
</dbReference>
<dbReference type="InterPro" id="IPR016194">
    <property type="entry name" value="SPOC-like_C_dom_sf"/>
</dbReference>
<protein>
    <recommendedName>
        <fullName evidence="5">ATP-dependent DNA helicase II subunit 2</fullName>
        <ecNumber evidence="4">3.6.4.12</ecNumber>
    </recommendedName>
    <alternativeName>
        <fullName evidence="17">ATP-dependent DNA helicase II subunit Ku80</fullName>
    </alternativeName>
</protein>
<feature type="compositionally biased region" description="Basic and acidic residues" evidence="18">
    <location>
        <begin position="656"/>
        <end position="669"/>
    </location>
</feature>
<dbReference type="InterPro" id="IPR036494">
    <property type="entry name" value="Ku_C_sf"/>
</dbReference>
<name>A0A8H3E9F8_9AGAM</name>
<feature type="region of interest" description="Disordered" evidence="18">
    <location>
        <begin position="642"/>
        <end position="706"/>
    </location>
</feature>
<evidence type="ECO:0000313" key="20">
    <source>
        <dbReference type="EMBL" id="CAE7212576.1"/>
    </source>
</evidence>
<dbReference type="InterPro" id="IPR014893">
    <property type="entry name" value="Ku_PK_bind"/>
</dbReference>
<dbReference type="SUPFAM" id="SSF100939">
    <property type="entry name" value="SPOC domain-like"/>
    <property type="match status" value="1"/>
</dbReference>
<evidence type="ECO:0000256" key="18">
    <source>
        <dbReference type="SAM" id="MobiDB-lite"/>
    </source>
</evidence>
<evidence type="ECO:0000256" key="17">
    <source>
        <dbReference type="ARBA" id="ARBA00031847"/>
    </source>
</evidence>
<dbReference type="GO" id="GO:0043564">
    <property type="term" value="C:Ku70:Ku80 complex"/>
    <property type="evidence" value="ECO:0007669"/>
    <property type="project" value="InterPro"/>
</dbReference>
<dbReference type="SUPFAM" id="SSF101420">
    <property type="entry name" value="C-terminal domain of Ku80"/>
    <property type="match status" value="1"/>
</dbReference>
<evidence type="ECO:0000256" key="15">
    <source>
        <dbReference type="ARBA" id="ARBA00023204"/>
    </source>
</evidence>
<dbReference type="PANTHER" id="PTHR12604">
    <property type="entry name" value="KU AUTOANTIGEN DNA HELICASE"/>
    <property type="match status" value="1"/>
</dbReference>
<dbReference type="GO" id="GO:0005524">
    <property type="term" value="F:ATP binding"/>
    <property type="evidence" value="ECO:0007669"/>
    <property type="project" value="UniProtKB-KW"/>
</dbReference>
<evidence type="ECO:0000256" key="4">
    <source>
        <dbReference type="ARBA" id="ARBA00012551"/>
    </source>
</evidence>
<feature type="compositionally biased region" description="Polar residues" evidence="18">
    <location>
        <begin position="290"/>
        <end position="299"/>
    </location>
</feature>
<evidence type="ECO:0000256" key="8">
    <source>
        <dbReference type="ARBA" id="ARBA00022763"/>
    </source>
</evidence>
<dbReference type="FunFam" id="1.10.1600.10:FF:000002">
    <property type="entry name" value="X-ray repair cross-complementing protein 5"/>
    <property type="match status" value="1"/>
</dbReference>
<dbReference type="Pfam" id="PF03731">
    <property type="entry name" value="Ku_N"/>
    <property type="match status" value="1"/>
</dbReference>
<dbReference type="PANTHER" id="PTHR12604:SF4">
    <property type="entry name" value="X-RAY REPAIR CROSS-COMPLEMENTING PROTEIN 5"/>
    <property type="match status" value="1"/>
</dbReference>
<dbReference type="Gene3D" id="1.25.40.240">
    <property type="entry name" value="Ku, C-terminal domain"/>
    <property type="match status" value="1"/>
</dbReference>
<evidence type="ECO:0000256" key="1">
    <source>
        <dbReference type="ARBA" id="ARBA00004123"/>
    </source>
</evidence>
<dbReference type="GO" id="GO:0003690">
    <property type="term" value="F:double-stranded DNA binding"/>
    <property type="evidence" value="ECO:0007669"/>
    <property type="project" value="TreeGrafter"/>
</dbReference>
<evidence type="ECO:0000256" key="11">
    <source>
        <dbReference type="ARBA" id="ARBA00022840"/>
    </source>
</evidence>
<evidence type="ECO:0000256" key="10">
    <source>
        <dbReference type="ARBA" id="ARBA00022806"/>
    </source>
</evidence>
<organism evidence="20 21">
    <name type="scientific">Rhizoctonia solani</name>
    <dbReference type="NCBI Taxonomy" id="456999"/>
    <lineage>
        <taxon>Eukaryota</taxon>
        <taxon>Fungi</taxon>
        <taxon>Dikarya</taxon>
        <taxon>Basidiomycota</taxon>
        <taxon>Agaricomycotina</taxon>
        <taxon>Agaricomycetes</taxon>
        <taxon>Cantharellales</taxon>
        <taxon>Ceratobasidiaceae</taxon>
        <taxon>Rhizoctonia</taxon>
    </lineage>
</organism>
<feature type="region of interest" description="Disordered" evidence="18">
    <location>
        <begin position="278"/>
        <end position="299"/>
    </location>
</feature>
<keyword evidence="9" id="KW-0378">Hydrolase</keyword>
<dbReference type="EMBL" id="CAJNJQ010004632">
    <property type="protein sequence ID" value="CAE7212576.1"/>
    <property type="molecule type" value="Genomic_DNA"/>
</dbReference>
<dbReference type="SMART" id="SM00559">
    <property type="entry name" value="Ku78"/>
    <property type="match status" value="1"/>
</dbReference>
<dbReference type="Gene3D" id="2.40.290.10">
    <property type="match status" value="1"/>
</dbReference>
<evidence type="ECO:0000256" key="3">
    <source>
        <dbReference type="ARBA" id="ARBA00007726"/>
    </source>
</evidence>
<dbReference type="GO" id="GO:0006310">
    <property type="term" value="P:DNA recombination"/>
    <property type="evidence" value="ECO:0007669"/>
    <property type="project" value="UniProtKB-KW"/>
</dbReference>
<keyword evidence="6" id="KW-0158">Chromosome</keyword>
<dbReference type="InterPro" id="IPR036465">
    <property type="entry name" value="vWFA_dom_sf"/>
</dbReference>
<feature type="region of interest" description="Disordered" evidence="18">
    <location>
        <begin position="812"/>
        <end position="836"/>
    </location>
</feature>
<dbReference type="InterPro" id="IPR024193">
    <property type="entry name" value="Ku80"/>
</dbReference>
<comment type="subcellular location">
    <subcellularLocation>
        <location evidence="2">Chromosome</location>
        <location evidence="2">Telomere</location>
    </subcellularLocation>
    <subcellularLocation>
        <location evidence="1">Nucleus</location>
    </subcellularLocation>
</comment>
<dbReference type="GO" id="GO:0003684">
    <property type="term" value="F:damaged DNA binding"/>
    <property type="evidence" value="ECO:0007669"/>
    <property type="project" value="InterPro"/>
</dbReference>
<dbReference type="GO" id="GO:0006303">
    <property type="term" value="P:double-strand break repair via nonhomologous end joining"/>
    <property type="evidence" value="ECO:0007669"/>
    <property type="project" value="InterPro"/>
</dbReference>
<keyword evidence="15" id="KW-0234">DNA repair</keyword>
<evidence type="ECO:0000256" key="2">
    <source>
        <dbReference type="ARBA" id="ARBA00004574"/>
    </source>
</evidence>
<dbReference type="Proteomes" id="UP000663827">
    <property type="component" value="Unassembled WGS sequence"/>
</dbReference>